<dbReference type="RefSeq" id="WP_193983495.1">
    <property type="nucleotide sequence ID" value="NZ_CP063656.1"/>
</dbReference>
<accession>A0A7S6UEA3</accession>
<protein>
    <submittedName>
        <fullName evidence="2">FHA domain-containing protein</fullName>
    </submittedName>
</protein>
<organism evidence="2 3">
    <name type="scientific">Novilysobacter ciconiae</name>
    <dbReference type="NCBI Taxonomy" id="2781022"/>
    <lineage>
        <taxon>Bacteria</taxon>
        <taxon>Pseudomonadati</taxon>
        <taxon>Pseudomonadota</taxon>
        <taxon>Gammaproteobacteria</taxon>
        <taxon>Lysobacterales</taxon>
        <taxon>Lysobacteraceae</taxon>
        <taxon>Novilysobacter</taxon>
    </lineage>
</organism>
<dbReference type="Proteomes" id="UP000594059">
    <property type="component" value="Chromosome"/>
</dbReference>
<name>A0A7S6UEA3_9GAMM</name>
<dbReference type="InterPro" id="IPR008984">
    <property type="entry name" value="SMAD_FHA_dom_sf"/>
</dbReference>
<feature type="transmembrane region" description="Helical" evidence="1">
    <location>
        <begin position="241"/>
        <end position="263"/>
    </location>
</feature>
<keyword evidence="1" id="KW-0812">Transmembrane</keyword>
<evidence type="ECO:0000313" key="2">
    <source>
        <dbReference type="EMBL" id="QOW18675.1"/>
    </source>
</evidence>
<reference evidence="2 3" key="1">
    <citation type="submission" date="2020-10" db="EMBL/GenBank/DDBJ databases">
        <title>complete genome sequencing of Lysobacter sp. H21R20.</title>
        <authorList>
            <person name="Bae J.-W."/>
            <person name="Lee S.-Y."/>
        </authorList>
    </citation>
    <scope>NUCLEOTIDE SEQUENCE [LARGE SCALE GENOMIC DNA]</scope>
    <source>
        <strain evidence="2 3">H21R20</strain>
    </source>
</reference>
<sequence length="264" mass="28437">MNILRLRFAKGERDDLVLGAGVHAVGQDEEGRPCLVEDAHDARLQVSVDRRGIWLQLREHAQSMHVNGRPVRRMAMLRPGDTLHMDGVDLVLVGARPGAVPSRHDPDPPKARAVLRALGGTHHGRCFDVDRPCSVGSQADAGVHIAEPGMPAEHSVLEPHADGVSIRTVDPAATIEVNGHRLTEGLLLAGDQVVFNTSHRFVLEAPRVPTGPAQPLPEVLVAPPVAPTPRRSPLVHSLRRIPWLLLAALLMAGALALLLLYGAR</sequence>
<dbReference type="SUPFAM" id="SSF49879">
    <property type="entry name" value="SMAD/FHA domain"/>
    <property type="match status" value="1"/>
</dbReference>
<dbReference type="EMBL" id="CP063656">
    <property type="protein sequence ID" value="QOW18675.1"/>
    <property type="molecule type" value="Genomic_DNA"/>
</dbReference>
<keyword evidence="3" id="KW-1185">Reference proteome</keyword>
<dbReference type="CDD" id="cd00060">
    <property type="entry name" value="FHA"/>
    <property type="match status" value="1"/>
</dbReference>
<gene>
    <name evidence="2" type="ORF">INQ41_08130</name>
</gene>
<evidence type="ECO:0000313" key="3">
    <source>
        <dbReference type="Proteomes" id="UP000594059"/>
    </source>
</evidence>
<evidence type="ECO:0000256" key="1">
    <source>
        <dbReference type="SAM" id="Phobius"/>
    </source>
</evidence>
<dbReference type="Gene3D" id="2.60.200.20">
    <property type="match status" value="1"/>
</dbReference>
<dbReference type="KEGG" id="lcic:INQ41_08130"/>
<dbReference type="AlphaFoldDB" id="A0A7S6UEA3"/>
<keyword evidence="1" id="KW-1133">Transmembrane helix</keyword>
<keyword evidence="1" id="KW-0472">Membrane</keyword>
<proteinExistence type="predicted"/>